<dbReference type="Pfam" id="PF00728">
    <property type="entry name" value="Glyco_hydro_20"/>
    <property type="match status" value="1"/>
</dbReference>
<dbReference type="PANTHER" id="PTHR22600:SF57">
    <property type="entry name" value="BETA-N-ACETYLHEXOSAMINIDASE"/>
    <property type="match status" value="1"/>
</dbReference>
<comment type="caution">
    <text evidence="8">The sequence shown here is derived from an EMBL/GenBank/DDBJ whole genome shotgun (WGS) entry which is preliminary data.</text>
</comment>
<dbReference type="InterPro" id="IPR017853">
    <property type="entry name" value="GH"/>
</dbReference>
<dbReference type="InterPro" id="IPR025705">
    <property type="entry name" value="Beta_hexosaminidase_sua/sub"/>
</dbReference>
<dbReference type="CDD" id="cd06568">
    <property type="entry name" value="GH20_SpHex_like"/>
    <property type="match status" value="1"/>
</dbReference>
<dbReference type="InterPro" id="IPR015882">
    <property type="entry name" value="HEX_bac_N"/>
</dbReference>
<dbReference type="Pfam" id="PF02838">
    <property type="entry name" value="Glyco_hydro_20b"/>
    <property type="match status" value="1"/>
</dbReference>
<evidence type="ECO:0000259" key="6">
    <source>
        <dbReference type="Pfam" id="PF00728"/>
    </source>
</evidence>
<comment type="catalytic activity">
    <reaction evidence="1">
        <text>Hydrolysis of terminal non-reducing N-acetyl-D-hexosamine residues in N-acetyl-beta-D-hexosaminides.</text>
        <dbReference type="EC" id="3.2.1.52"/>
    </reaction>
</comment>
<feature type="domain" description="Glycoside hydrolase family 20 catalytic" evidence="6">
    <location>
        <begin position="180"/>
        <end position="492"/>
    </location>
</feature>
<gene>
    <name evidence="8" type="ORF">ABXZ32_01600</name>
</gene>
<keyword evidence="9" id="KW-1185">Reference proteome</keyword>
<evidence type="ECO:0000256" key="2">
    <source>
        <dbReference type="ARBA" id="ARBA00006285"/>
    </source>
</evidence>
<reference evidence="8 9" key="1">
    <citation type="submission" date="2024-07" db="EMBL/GenBank/DDBJ databases">
        <title>The genome sequence of type strain Sediminicola luteus GDMCC 1.2596T.</title>
        <authorList>
            <person name="Liu Y."/>
        </authorList>
    </citation>
    <scope>NUCLEOTIDE SEQUENCE [LARGE SCALE GENOMIC DNA]</scope>
    <source>
        <strain evidence="8 9">GDMCC 1.2596</strain>
    </source>
</reference>
<keyword evidence="5" id="KW-0326">Glycosidase</keyword>
<dbReference type="EMBL" id="JBEWYP010000001">
    <property type="protein sequence ID" value="MET7028067.1"/>
    <property type="molecule type" value="Genomic_DNA"/>
</dbReference>
<dbReference type="SUPFAM" id="SSF51445">
    <property type="entry name" value="(Trans)glycosidases"/>
    <property type="match status" value="1"/>
</dbReference>
<evidence type="ECO:0000259" key="7">
    <source>
        <dbReference type="Pfam" id="PF02838"/>
    </source>
</evidence>
<organism evidence="8 9">
    <name type="scientific">Sediminicola luteus</name>
    <dbReference type="NCBI Taxonomy" id="319238"/>
    <lineage>
        <taxon>Bacteria</taxon>
        <taxon>Pseudomonadati</taxon>
        <taxon>Bacteroidota</taxon>
        <taxon>Flavobacteriia</taxon>
        <taxon>Flavobacteriales</taxon>
        <taxon>Flavobacteriaceae</taxon>
        <taxon>Sediminicola</taxon>
    </lineage>
</organism>
<sequence length="539" mass="61316">MIKSRLIKSFLLFIFIIALVACQEKKVKENIQFPSTDLAVENIIPKPFKTIATNSAFGLDERTAIFTSQNSNGFPEVGQFLSEKIKEKINISIPVNASISETVERIIYINQSDSLDLTTKESYQLYITKDSVIINSKTAEGAFRGIQTLRQIIPETSNDTLTDHKMWLIPTGKIWDHPNYVYRGAMLDVARHFFSVKDVKKYLDVLAYYKINILHLHLSDDQGWRIEIKSLPKLTEVGGKTEVGGGEGGFYTQDDYKELVNYAAQRHITIVPEIDMPGHTNAASVSYPFLNGNGKQVKPYTGTRVGFSTFDARKDTIYAFLDDVIREISDITPGPYFHIGGDESHVTKKKDYILFVDKVEKIVQKYGKKMIGWDEIVQADIDTTTIAQHWSNQSNALTAVRKGSKVILSPAKKAYLDMQYDTLSKFGLHWAAYIPVDTAYQWSPGKYLKGIQSKDILGIEAPLWSETISNIEELEYLAFPRIIGYAELGWTTEENRDWEDYKVRLGNQTPYLEMMDVKYYPSPKIDWKKKSVPIPMGKD</sequence>
<evidence type="ECO:0000256" key="4">
    <source>
        <dbReference type="ARBA" id="ARBA00022801"/>
    </source>
</evidence>
<dbReference type="PIRSF" id="PIRSF001093">
    <property type="entry name" value="B-hxosamndse_ab_euk"/>
    <property type="match status" value="1"/>
</dbReference>
<dbReference type="Proteomes" id="UP001549773">
    <property type="component" value="Unassembled WGS sequence"/>
</dbReference>
<accession>A0ABV2TT61</accession>
<proteinExistence type="inferred from homology"/>
<evidence type="ECO:0000313" key="9">
    <source>
        <dbReference type="Proteomes" id="UP001549773"/>
    </source>
</evidence>
<dbReference type="RefSeq" id="WP_354616933.1">
    <property type="nucleotide sequence ID" value="NZ_JBEWYP010000001.1"/>
</dbReference>
<dbReference type="PANTHER" id="PTHR22600">
    <property type="entry name" value="BETA-HEXOSAMINIDASE"/>
    <property type="match status" value="1"/>
</dbReference>
<keyword evidence="4" id="KW-0378">Hydrolase</keyword>
<feature type="domain" description="Beta-hexosaminidase bacterial type N-terminal" evidence="7">
    <location>
        <begin position="42"/>
        <end position="176"/>
    </location>
</feature>
<evidence type="ECO:0000256" key="5">
    <source>
        <dbReference type="ARBA" id="ARBA00023295"/>
    </source>
</evidence>
<dbReference type="SUPFAM" id="SSF55545">
    <property type="entry name" value="beta-N-acetylhexosaminidase-like domain"/>
    <property type="match status" value="1"/>
</dbReference>
<dbReference type="PROSITE" id="PS51257">
    <property type="entry name" value="PROKAR_LIPOPROTEIN"/>
    <property type="match status" value="1"/>
</dbReference>
<evidence type="ECO:0000256" key="1">
    <source>
        <dbReference type="ARBA" id="ARBA00001231"/>
    </source>
</evidence>
<dbReference type="PRINTS" id="PR00738">
    <property type="entry name" value="GLHYDRLASE20"/>
</dbReference>
<dbReference type="EC" id="3.2.1.52" evidence="3"/>
<evidence type="ECO:0000256" key="3">
    <source>
        <dbReference type="ARBA" id="ARBA00012663"/>
    </source>
</evidence>
<comment type="similarity">
    <text evidence="2">Belongs to the glycosyl hydrolase 20 family.</text>
</comment>
<protein>
    <recommendedName>
        <fullName evidence="3">beta-N-acetylhexosaminidase</fullName>
        <ecNumber evidence="3">3.2.1.52</ecNumber>
    </recommendedName>
</protein>
<name>A0ABV2TT61_9FLAO</name>
<dbReference type="Gene3D" id="3.20.20.80">
    <property type="entry name" value="Glycosidases"/>
    <property type="match status" value="1"/>
</dbReference>
<dbReference type="InterPro" id="IPR015883">
    <property type="entry name" value="Glyco_hydro_20_cat"/>
</dbReference>
<evidence type="ECO:0000313" key="8">
    <source>
        <dbReference type="EMBL" id="MET7028067.1"/>
    </source>
</evidence>
<dbReference type="InterPro" id="IPR029018">
    <property type="entry name" value="Hex-like_dom2"/>
</dbReference>
<dbReference type="Gene3D" id="3.30.379.10">
    <property type="entry name" value="Chitobiase/beta-hexosaminidase domain 2-like"/>
    <property type="match status" value="1"/>
</dbReference>